<dbReference type="AlphaFoldDB" id="A0AAD5MQF9"/>
<organism evidence="1 2">
    <name type="scientific">Parelaphostrongylus tenuis</name>
    <name type="common">Meningeal worm</name>
    <dbReference type="NCBI Taxonomy" id="148309"/>
    <lineage>
        <taxon>Eukaryota</taxon>
        <taxon>Metazoa</taxon>
        <taxon>Ecdysozoa</taxon>
        <taxon>Nematoda</taxon>
        <taxon>Chromadorea</taxon>
        <taxon>Rhabditida</taxon>
        <taxon>Rhabditina</taxon>
        <taxon>Rhabditomorpha</taxon>
        <taxon>Strongyloidea</taxon>
        <taxon>Metastrongylidae</taxon>
        <taxon>Parelaphostrongylus</taxon>
    </lineage>
</organism>
<proteinExistence type="predicted"/>
<evidence type="ECO:0000313" key="1">
    <source>
        <dbReference type="EMBL" id="KAJ1359988.1"/>
    </source>
</evidence>
<comment type="caution">
    <text evidence="1">The sequence shown here is derived from an EMBL/GenBank/DDBJ whole genome shotgun (WGS) entry which is preliminary data.</text>
</comment>
<dbReference type="EMBL" id="JAHQIW010003753">
    <property type="protein sequence ID" value="KAJ1359988.1"/>
    <property type="molecule type" value="Genomic_DNA"/>
</dbReference>
<reference evidence="1" key="1">
    <citation type="submission" date="2021-06" db="EMBL/GenBank/DDBJ databases">
        <title>Parelaphostrongylus tenuis whole genome reference sequence.</title>
        <authorList>
            <person name="Garwood T.J."/>
            <person name="Larsen P.A."/>
            <person name="Fountain-Jones N.M."/>
            <person name="Garbe J.R."/>
            <person name="Macchietto M.G."/>
            <person name="Kania S.A."/>
            <person name="Gerhold R.W."/>
            <person name="Richards J.E."/>
            <person name="Wolf T.M."/>
        </authorList>
    </citation>
    <scope>NUCLEOTIDE SEQUENCE</scope>
    <source>
        <strain evidence="1">MNPRO001-30</strain>
        <tissue evidence="1">Meninges</tissue>
    </source>
</reference>
<protein>
    <submittedName>
        <fullName evidence="1">Uncharacterized protein</fullName>
    </submittedName>
</protein>
<keyword evidence="2" id="KW-1185">Reference proteome</keyword>
<evidence type="ECO:0000313" key="2">
    <source>
        <dbReference type="Proteomes" id="UP001196413"/>
    </source>
</evidence>
<name>A0AAD5MQF9_PARTN</name>
<gene>
    <name evidence="1" type="ORF">KIN20_018838</name>
</gene>
<accession>A0AAD5MQF9</accession>
<sequence length="96" mass="11063">MLQEVVWATCCITVDALKTTFKRAWDEITMESFANIVEICAKNFENTEQRICWCKNTGSQMGQQAAVTTYITNDAFPQECGKPTVQQKFRKFPKRD</sequence>
<dbReference type="Proteomes" id="UP001196413">
    <property type="component" value="Unassembled WGS sequence"/>
</dbReference>